<keyword evidence="9" id="KW-1185">Reference proteome</keyword>
<evidence type="ECO:0000256" key="2">
    <source>
        <dbReference type="ARBA" id="ARBA00022475"/>
    </source>
</evidence>
<feature type="transmembrane region" description="Helical" evidence="6">
    <location>
        <begin position="90"/>
        <end position="112"/>
    </location>
</feature>
<dbReference type="InterPro" id="IPR000620">
    <property type="entry name" value="EamA_dom"/>
</dbReference>
<feature type="transmembrane region" description="Helical" evidence="6">
    <location>
        <begin position="119"/>
        <end position="137"/>
    </location>
</feature>
<feature type="transmembrane region" description="Helical" evidence="6">
    <location>
        <begin position="174"/>
        <end position="194"/>
    </location>
</feature>
<gene>
    <name evidence="8" type="ORF">SAMN05192574_109159</name>
</gene>
<proteinExistence type="predicted"/>
<evidence type="ECO:0000256" key="3">
    <source>
        <dbReference type="ARBA" id="ARBA00022692"/>
    </source>
</evidence>
<dbReference type="PANTHER" id="PTHR42920">
    <property type="entry name" value="OS03G0707200 PROTEIN-RELATED"/>
    <property type="match status" value="1"/>
</dbReference>
<dbReference type="STRING" id="551995.SAMN05192574_109159"/>
<evidence type="ECO:0000256" key="4">
    <source>
        <dbReference type="ARBA" id="ARBA00022989"/>
    </source>
</evidence>
<sequence>MEKKNVFLVLLILGTAFWGISFSITKLAIGHNSPLIFLCYRFLAAAVVLSVIFSKHLRQINRDAVKTGISLAVPLTLGIYLQTLGLKHSSASQCSFVAGTCVIIIPMLKAIFYNTVAPAKIWLAAVIALAGLSIISINANFSVSLGDLYTIAGAVAFAVYLIKVEKLSKVQHIAHTVVPMFAACAVITFCLALGDNTSTNWLPQNNEFWMGVVYCSLFSTAYVYTISNITQRYLSAERVAIIYLFEPVFGAIAACFILHEQLTWRLLVGGSLIFVATLISELKFDRKTMALEANIIE</sequence>
<keyword evidence="3 6" id="KW-0812">Transmembrane</keyword>
<dbReference type="RefSeq" id="WP_091216760.1">
    <property type="nucleotide sequence ID" value="NZ_FOCL01000009.1"/>
</dbReference>
<feature type="transmembrane region" description="Helical" evidence="6">
    <location>
        <begin position="65"/>
        <end position="84"/>
    </location>
</feature>
<feature type="transmembrane region" description="Helical" evidence="6">
    <location>
        <begin position="35"/>
        <end position="53"/>
    </location>
</feature>
<feature type="transmembrane region" description="Helical" evidence="6">
    <location>
        <begin position="265"/>
        <end position="282"/>
    </location>
</feature>
<evidence type="ECO:0000256" key="1">
    <source>
        <dbReference type="ARBA" id="ARBA00004651"/>
    </source>
</evidence>
<feature type="transmembrane region" description="Helical" evidence="6">
    <location>
        <begin position="7"/>
        <end position="29"/>
    </location>
</feature>
<evidence type="ECO:0000313" key="8">
    <source>
        <dbReference type="EMBL" id="SEO57948.1"/>
    </source>
</evidence>
<keyword evidence="4 6" id="KW-1133">Transmembrane helix</keyword>
<keyword evidence="2" id="KW-1003">Cell membrane</keyword>
<dbReference type="EMBL" id="FOCL01000009">
    <property type="protein sequence ID" value="SEO57948.1"/>
    <property type="molecule type" value="Genomic_DNA"/>
</dbReference>
<feature type="domain" description="EamA" evidence="7">
    <location>
        <begin position="145"/>
        <end position="279"/>
    </location>
</feature>
<accession>A0A1H8QVJ4</accession>
<organism evidence="8 9">
    <name type="scientific">Mucilaginibacter gossypiicola</name>
    <dbReference type="NCBI Taxonomy" id="551995"/>
    <lineage>
        <taxon>Bacteria</taxon>
        <taxon>Pseudomonadati</taxon>
        <taxon>Bacteroidota</taxon>
        <taxon>Sphingobacteriia</taxon>
        <taxon>Sphingobacteriales</taxon>
        <taxon>Sphingobacteriaceae</taxon>
        <taxon>Mucilaginibacter</taxon>
    </lineage>
</organism>
<feature type="transmembrane region" description="Helical" evidence="6">
    <location>
        <begin position="239"/>
        <end position="259"/>
    </location>
</feature>
<feature type="transmembrane region" description="Helical" evidence="6">
    <location>
        <begin position="143"/>
        <end position="162"/>
    </location>
</feature>
<dbReference type="Pfam" id="PF00892">
    <property type="entry name" value="EamA"/>
    <property type="match status" value="2"/>
</dbReference>
<dbReference type="AlphaFoldDB" id="A0A1H8QVJ4"/>
<evidence type="ECO:0000259" key="7">
    <source>
        <dbReference type="Pfam" id="PF00892"/>
    </source>
</evidence>
<dbReference type="InterPro" id="IPR037185">
    <property type="entry name" value="EmrE-like"/>
</dbReference>
<evidence type="ECO:0000256" key="5">
    <source>
        <dbReference type="ARBA" id="ARBA00023136"/>
    </source>
</evidence>
<feature type="domain" description="EamA" evidence="7">
    <location>
        <begin position="9"/>
        <end position="136"/>
    </location>
</feature>
<evidence type="ECO:0000313" key="9">
    <source>
        <dbReference type="Proteomes" id="UP000198942"/>
    </source>
</evidence>
<evidence type="ECO:0000256" key="6">
    <source>
        <dbReference type="SAM" id="Phobius"/>
    </source>
</evidence>
<comment type="subcellular location">
    <subcellularLocation>
        <location evidence="1">Cell membrane</location>
        <topology evidence="1">Multi-pass membrane protein</topology>
    </subcellularLocation>
</comment>
<protein>
    <submittedName>
        <fullName evidence="8">Threonine/homoserine efflux transporter RhtA</fullName>
    </submittedName>
</protein>
<dbReference type="InterPro" id="IPR051258">
    <property type="entry name" value="Diverse_Substrate_Transporter"/>
</dbReference>
<reference evidence="9" key="1">
    <citation type="submission" date="2016-10" db="EMBL/GenBank/DDBJ databases">
        <authorList>
            <person name="Varghese N."/>
            <person name="Submissions S."/>
        </authorList>
    </citation>
    <scope>NUCLEOTIDE SEQUENCE [LARGE SCALE GENOMIC DNA]</scope>
    <source>
        <strain evidence="9">Gh-48</strain>
    </source>
</reference>
<name>A0A1H8QVJ4_9SPHI</name>
<keyword evidence="5 6" id="KW-0472">Membrane</keyword>
<feature type="transmembrane region" description="Helical" evidence="6">
    <location>
        <begin position="208"/>
        <end position="227"/>
    </location>
</feature>
<dbReference type="GO" id="GO:0005886">
    <property type="term" value="C:plasma membrane"/>
    <property type="evidence" value="ECO:0007669"/>
    <property type="project" value="UniProtKB-SubCell"/>
</dbReference>
<dbReference type="Proteomes" id="UP000198942">
    <property type="component" value="Unassembled WGS sequence"/>
</dbReference>
<dbReference type="OrthoDB" id="9150437at2"/>
<dbReference type="SUPFAM" id="SSF103481">
    <property type="entry name" value="Multidrug resistance efflux transporter EmrE"/>
    <property type="match status" value="2"/>
</dbReference>
<dbReference type="PANTHER" id="PTHR42920:SF5">
    <property type="entry name" value="EAMA DOMAIN-CONTAINING PROTEIN"/>
    <property type="match status" value="1"/>
</dbReference>